<keyword evidence="2" id="KW-0812">Transmembrane</keyword>
<keyword evidence="2" id="KW-0472">Membrane</keyword>
<evidence type="ECO:0000256" key="1">
    <source>
        <dbReference type="SAM" id="MobiDB-lite"/>
    </source>
</evidence>
<keyword evidence="2" id="KW-1133">Transmembrane helix</keyword>
<feature type="transmembrane region" description="Helical" evidence="2">
    <location>
        <begin position="105"/>
        <end position="131"/>
    </location>
</feature>
<dbReference type="Proteomes" id="UP000218690">
    <property type="component" value="Unassembled WGS sequence"/>
</dbReference>
<dbReference type="PANTHER" id="PTHR40076:SF1">
    <property type="entry name" value="MEMBRANE PROTEIN"/>
    <property type="match status" value="1"/>
</dbReference>
<organism evidence="3 4">
    <name type="scientific">Corynebacterium accolens</name>
    <dbReference type="NCBI Taxonomy" id="38284"/>
    <lineage>
        <taxon>Bacteria</taxon>
        <taxon>Bacillati</taxon>
        <taxon>Actinomycetota</taxon>
        <taxon>Actinomycetes</taxon>
        <taxon>Mycobacteriales</taxon>
        <taxon>Corynebacteriaceae</taxon>
        <taxon>Corynebacterium</taxon>
    </lineage>
</organism>
<evidence type="ECO:0000313" key="3">
    <source>
        <dbReference type="EMBL" id="PCC81860.1"/>
    </source>
</evidence>
<dbReference type="EMBL" id="NWBP01000036">
    <property type="protein sequence ID" value="PCC81860.1"/>
    <property type="molecule type" value="Genomic_DNA"/>
</dbReference>
<sequence>MTQEFGNNNGFNANGNYPNANQNDPNNPFGQSGQPVQGGQPNPGLPPYGEYGEYGAQGGAGYAGAGNAPNGNQMSGQLQGPPPRLDAGDAIGQGFKGFFRNPGPWILAPLAHFVIMFLLAGVIVAIVAGLAPSTSDPSEAGNILAPIGGVFCVVFMLFYCFWMTANVYRAAAKETDGQRASFGDFFKSGNTFGLMGHYIVVQIIVYVGLILLIIPGLLASFFLSFVPYIKADNPEMSLGETFRTSFNLTKNNVGQSLLCLIVGGLLVSLLACIPIVGLSFALGIQAFMMMIFYRQATGRPVHRWV</sequence>
<feature type="region of interest" description="Disordered" evidence="1">
    <location>
        <begin position="65"/>
        <end position="86"/>
    </location>
</feature>
<accession>A0A2A4AHS5</accession>
<feature type="transmembrane region" description="Helical" evidence="2">
    <location>
        <begin position="143"/>
        <end position="162"/>
    </location>
</feature>
<feature type="region of interest" description="Disordered" evidence="1">
    <location>
        <begin position="1"/>
        <end position="51"/>
    </location>
</feature>
<evidence type="ECO:0000313" key="4">
    <source>
        <dbReference type="Proteomes" id="UP000218690"/>
    </source>
</evidence>
<dbReference type="AlphaFoldDB" id="A0A2A4AHS5"/>
<protein>
    <recommendedName>
        <fullName evidence="5">DUF975 domain-containing protein</fullName>
    </recommendedName>
</protein>
<gene>
    <name evidence="3" type="ORF">COM45_11695</name>
</gene>
<comment type="caution">
    <text evidence="3">The sequence shown here is derived from an EMBL/GenBank/DDBJ whole genome shotgun (WGS) entry which is preliminary data.</text>
</comment>
<name>A0A2A4AHS5_9CORY</name>
<evidence type="ECO:0008006" key="5">
    <source>
        <dbReference type="Google" id="ProtNLM"/>
    </source>
</evidence>
<evidence type="ECO:0000256" key="2">
    <source>
        <dbReference type="SAM" id="Phobius"/>
    </source>
</evidence>
<proteinExistence type="predicted"/>
<feature type="transmembrane region" description="Helical" evidence="2">
    <location>
        <begin position="260"/>
        <end position="293"/>
    </location>
</feature>
<reference evidence="3 4" key="1">
    <citation type="submission" date="2017-09" db="EMBL/GenBank/DDBJ databases">
        <title>Draft Genome Sequence of Corynebacterium accolens AH4003.</title>
        <authorList>
            <person name="Chen Y."/>
            <person name="Oosthuysen W.F."/>
            <person name="Kelley S."/>
            <person name="Horswill A."/>
        </authorList>
    </citation>
    <scope>NUCLEOTIDE SEQUENCE [LARGE SCALE GENOMIC DNA]</scope>
    <source>
        <strain evidence="3 4">AH4003</strain>
    </source>
</reference>
<dbReference type="InterPro" id="IPR010380">
    <property type="entry name" value="DUF975"/>
</dbReference>
<feature type="transmembrane region" description="Helical" evidence="2">
    <location>
        <begin position="203"/>
        <end position="229"/>
    </location>
</feature>
<dbReference type="PANTHER" id="PTHR40076">
    <property type="entry name" value="MEMBRANE PROTEIN-RELATED"/>
    <property type="match status" value="1"/>
</dbReference>